<organism evidence="1 2">
    <name type="scientific">Filimonas lacunae</name>
    <dbReference type="NCBI Taxonomy" id="477680"/>
    <lineage>
        <taxon>Bacteria</taxon>
        <taxon>Pseudomonadati</taxon>
        <taxon>Bacteroidota</taxon>
        <taxon>Chitinophagia</taxon>
        <taxon>Chitinophagales</taxon>
        <taxon>Chitinophagaceae</taxon>
        <taxon>Filimonas</taxon>
    </lineage>
</organism>
<name>A0A1N7L025_9BACT</name>
<accession>A0A1N7L025</accession>
<dbReference type="AlphaFoldDB" id="A0A1N7L025"/>
<dbReference type="STRING" id="477680.SAMN05421788_101539"/>
<proteinExistence type="predicted"/>
<evidence type="ECO:0000313" key="2">
    <source>
        <dbReference type="Proteomes" id="UP000186917"/>
    </source>
</evidence>
<dbReference type="EMBL" id="FTOR01000001">
    <property type="protein sequence ID" value="SIS67183.1"/>
    <property type="molecule type" value="Genomic_DNA"/>
</dbReference>
<keyword evidence="2" id="KW-1185">Reference proteome</keyword>
<protein>
    <submittedName>
        <fullName evidence="1">Uncharacterized protein</fullName>
    </submittedName>
</protein>
<dbReference type="RefSeq" id="WP_076375395.1">
    <property type="nucleotide sequence ID" value="NZ_AP017422.1"/>
</dbReference>
<gene>
    <name evidence="1" type="ORF">SAMN05421788_101539</name>
</gene>
<sequence>MKTVEEIGKRCITILDFLEKTSKEKNSIIEEFRNVIAMGVARQDRKGLVAVLKDFVEWANDLSTSDFASLNALYGQLYGETINDNNNRLIKRIIKAEKINTEDEYRVIQNYLEQNFEKEMSDKNVQKAKSIIIEYEKERSVG</sequence>
<evidence type="ECO:0000313" key="1">
    <source>
        <dbReference type="EMBL" id="SIS67183.1"/>
    </source>
</evidence>
<dbReference type="Proteomes" id="UP000186917">
    <property type="component" value="Unassembled WGS sequence"/>
</dbReference>
<reference evidence="2" key="1">
    <citation type="submission" date="2017-01" db="EMBL/GenBank/DDBJ databases">
        <authorList>
            <person name="Varghese N."/>
            <person name="Submissions S."/>
        </authorList>
    </citation>
    <scope>NUCLEOTIDE SEQUENCE [LARGE SCALE GENOMIC DNA]</scope>
    <source>
        <strain evidence="2">DSM 21054</strain>
    </source>
</reference>